<evidence type="ECO:0000313" key="2">
    <source>
        <dbReference type="EMBL" id="TWU02118.1"/>
    </source>
</evidence>
<feature type="chain" id="PRO_5022915140" evidence="1">
    <location>
        <begin position="38"/>
        <end position="421"/>
    </location>
</feature>
<dbReference type="OrthoDB" id="259194at2"/>
<sequence precursor="true">MITPRVLQAFCANIVSTRLTLTFAVLASLAVASHATAQDASPGTFNTNMLDIVGVTNSDVRYEPVDISEQSAVEQASVTSISDGIDPKASKELVELESRVAELNHEINVLRSKIRRPVSRQQVNAPRLFASFESMLLQPAHTNNTGLIVEVPDGYSHVMFPWQIEHSPRVSFGYDPGDESLGWRVRFWQFRHGERFVANADNGLLPTGFEGTVGFLSEDGDITTGLAFIEEGEFHSHIRTDVIDWEVQRRLNDAINLYAGLRYAKVLSEYAALTDRGTAHSHAQFRGFGPTIALQFEHRLPLDRLMLFSGLRGSILFGQQEFRAVDDVNNLTQSINAIDLRSGDEGADSVATNAEVQFGIQYDIADWIAFRVALEAQTYGNVGSANPTGVFTGPDSGLSGDSPLDDSLSLFGLSVATEIRL</sequence>
<dbReference type="Proteomes" id="UP000320176">
    <property type="component" value="Unassembled WGS sequence"/>
</dbReference>
<reference evidence="2 3" key="1">
    <citation type="submission" date="2019-02" db="EMBL/GenBank/DDBJ databases">
        <title>Deep-cultivation of Planctomycetes and their phenomic and genomic characterization uncovers novel biology.</title>
        <authorList>
            <person name="Wiegand S."/>
            <person name="Jogler M."/>
            <person name="Boedeker C."/>
            <person name="Pinto D."/>
            <person name="Vollmers J."/>
            <person name="Rivas-Marin E."/>
            <person name="Kohn T."/>
            <person name="Peeters S.H."/>
            <person name="Heuer A."/>
            <person name="Rast P."/>
            <person name="Oberbeckmann S."/>
            <person name="Bunk B."/>
            <person name="Jeske O."/>
            <person name="Meyerdierks A."/>
            <person name="Storesund J.E."/>
            <person name="Kallscheuer N."/>
            <person name="Luecker S."/>
            <person name="Lage O.M."/>
            <person name="Pohl T."/>
            <person name="Merkel B.J."/>
            <person name="Hornburger P."/>
            <person name="Mueller R.-W."/>
            <person name="Bruemmer F."/>
            <person name="Labrenz M."/>
            <person name="Spormann A.M."/>
            <person name="Op Den Camp H."/>
            <person name="Overmann J."/>
            <person name="Amann R."/>
            <person name="Jetten M.S.M."/>
            <person name="Mascher T."/>
            <person name="Medema M.H."/>
            <person name="Devos D.P."/>
            <person name="Kaster A.-K."/>
            <person name="Ovreas L."/>
            <person name="Rohde M."/>
            <person name="Galperin M.Y."/>
            <person name="Jogler C."/>
        </authorList>
    </citation>
    <scope>NUCLEOTIDE SEQUENCE [LARGE SCALE GENOMIC DNA]</scope>
    <source>
        <strain evidence="2 3">Pla52n</strain>
    </source>
</reference>
<dbReference type="EMBL" id="SJPN01000004">
    <property type="protein sequence ID" value="TWU02118.1"/>
    <property type="molecule type" value="Genomic_DNA"/>
</dbReference>
<gene>
    <name evidence="2" type="ORF">Pla52n_31670</name>
</gene>
<name>A0A5C6ARC9_9BACT</name>
<feature type="signal peptide" evidence="1">
    <location>
        <begin position="1"/>
        <end position="37"/>
    </location>
</feature>
<dbReference type="AlphaFoldDB" id="A0A5C6ARC9"/>
<organism evidence="2 3">
    <name type="scientific">Stieleria varia</name>
    <dbReference type="NCBI Taxonomy" id="2528005"/>
    <lineage>
        <taxon>Bacteria</taxon>
        <taxon>Pseudomonadati</taxon>
        <taxon>Planctomycetota</taxon>
        <taxon>Planctomycetia</taxon>
        <taxon>Pirellulales</taxon>
        <taxon>Pirellulaceae</taxon>
        <taxon>Stieleria</taxon>
    </lineage>
</organism>
<proteinExistence type="predicted"/>
<keyword evidence="3" id="KW-1185">Reference proteome</keyword>
<accession>A0A5C6ARC9</accession>
<evidence type="ECO:0000313" key="3">
    <source>
        <dbReference type="Proteomes" id="UP000320176"/>
    </source>
</evidence>
<evidence type="ECO:0000256" key="1">
    <source>
        <dbReference type="SAM" id="SignalP"/>
    </source>
</evidence>
<dbReference type="Pfam" id="PF05150">
    <property type="entry name" value="Legionella_OMP"/>
    <property type="match status" value="1"/>
</dbReference>
<comment type="caution">
    <text evidence="2">The sequence shown here is derived from an EMBL/GenBank/DDBJ whole genome shotgun (WGS) entry which is preliminary data.</text>
</comment>
<dbReference type="InterPro" id="IPR007825">
    <property type="entry name" value="Major_OMP_Legionella"/>
</dbReference>
<dbReference type="RefSeq" id="WP_146520502.1">
    <property type="nucleotide sequence ID" value="NZ_CP151726.1"/>
</dbReference>
<keyword evidence="1" id="KW-0732">Signal</keyword>
<protein>
    <submittedName>
        <fullName evidence="2">Uncharacterized protein</fullName>
    </submittedName>
</protein>